<keyword evidence="10 19" id="KW-0548">Nucleotidyltransferase</keyword>
<keyword evidence="20" id="KW-1185">Reference proteome</keyword>
<accession>V7HVS7</accession>
<keyword evidence="12" id="KW-0418">Kinase</keyword>
<organism evidence="19 20">
    <name type="scientific">Ligilactobacillus equi DPC 6820</name>
    <dbReference type="NCBI Taxonomy" id="1392007"/>
    <lineage>
        <taxon>Bacteria</taxon>
        <taxon>Bacillati</taxon>
        <taxon>Bacillota</taxon>
        <taxon>Bacilli</taxon>
        <taxon>Lactobacillales</taxon>
        <taxon>Lactobacillaceae</taxon>
        <taxon>Ligilactobacillus</taxon>
    </lineage>
</organism>
<gene>
    <name evidence="19" type="ORF">LEQ_1039</name>
</gene>
<evidence type="ECO:0000256" key="11">
    <source>
        <dbReference type="ARBA" id="ARBA00022741"/>
    </source>
</evidence>
<evidence type="ECO:0000256" key="9">
    <source>
        <dbReference type="ARBA" id="ARBA00022679"/>
    </source>
</evidence>
<evidence type="ECO:0000256" key="17">
    <source>
        <dbReference type="ARBA" id="ARBA00049494"/>
    </source>
</evidence>
<dbReference type="EC" id="2.7.7.2" evidence="5"/>
<comment type="pathway">
    <text evidence="1">Cofactor biosynthesis; FAD biosynthesis; FAD from FMN: step 1/1.</text>
</comment>
<dbReference type="PATRIC" id="fig|1392007.3.peg.1853"/>
<keyword evidence="8" id="KW-0288">FMN</keyword>
<dbReference type="PANTHER" id="PTHR22749:SF6">
    <property type="entry name" value="RIBOFLAVIN KINASE"/>
    <property type="match status" value="1"/>
</dbReference>
<dbReference type="SUPFAM" id="SSF82114">
    <property type="entry name" value="Riboflavin kinase-like"/>
    <property type="match status" value="1"/>
</dbReference>
<evidence type="ECO:0000256" key="15">
    <source>
        <dbReference type="ARBA" id="ARBA00023268"/>
    </source>
</evidence>
<evidence type="ECO:0000256" key="14">
    <source>
        <dbReference type="ARBA" id="ARBA00022840"/>
    </source>
</evidence>
<dbReference type="GO" id="GO:0005524">
    <property type="term" value="F:ATP binding"/>
    <property type="evidence" value="ECO:0007669"/>
    <property type="project" value="UniProtKB-KW"/>
</dbReference>
<dbReference type="SMART" id="SM00904">
    <property type="entry name" value="Flavokinase"/>
    <property type="match status" value="1"/>
</dbReference>
<dbReference type="Gene3D" id="2.40.30.30">
    <property type="entry name" value="Riboflavin kinase-like"/>
    <property type="match status" value="1"/>
</dbReference>
<dbReference type="EMBL" id="AWWH01000189">
    <property type="protein sequence ID" value="ETA73350.1"/>
    <property type="molecule type" value="Genomic_DNA"/>
</dbReference>
<evidence type="ECO:0000256" key="10">
    <source>
        <dbReference type="ARBA" id="ARBA00022695"/>
    </source>
</evidence>
<evidence type="ECO:0000313" key="19">
    <source>
        <dbReference type="EMBL" id="ETA73350.1"/>
    </source>
</evidence>
<dbReference type="NCBIfam" id="TIGR00083">
    <property type="entry name" value="ribF"/>
    <property type="match status" value="1"/>
</dbReference>
<dbReference type="InterPro" id="IPR023465">
    <property type="entry name" value="Riboflavin_kinase_dom_sf"/>
</dbReference>
<comment type="catalytic activity">
    <reaction evidence="17">
        <text>FMN + ATP + H(+) = FAD + diphosphate</text>
        <dbReference type="Rhea" id="RHEA:17237"/>
        <dbReference type="ChEBI" id="CHEBI:15378"/>
        <dbReference type="ChEBI" id="CHEBI:30616"/>
        <dbReference type="ChEBI" id="CHEBI:33019"/>
        <dbReference type="ChEBI" id="CHEBI:57692"/>
        <dbReference type="ChEBI" id="CHEBI:58210"/>
        <dbReference type="EC" id="2.7.7.2"/>
    </reaction>
</comment>
<comment type="similarity">
    <text evidence="3">Belongs to the RibF family.</text>
</comment>
<dbReference type="EC" id="2.7.1.26" evidence="4"/>
<evidence type="ECO:0000256" key="6">
    <source>
        <dbReference type="ARBA" id="ARBA00018483"/>
    </source>
</evidence>
<evidence type="ECO:0000256" key="2">
    <source>
        <dbReference type="ARBA" id="ARBA00005201"/>
    </source>
</evidence>
<dbReference type="GO" id="GO:0006747">
    <property type="term" value="P:FAD biosynthetic process"/>
    <property type="evidence" value="ECO:0007669"/>
    <property type="project" value="UniProtKB-UniPathway"/>
</dbReference>
<evidence type="ECO:0000256" key="16">
    <source>
        <dbReference type="ARBA" id="ARBA00047880"/>
    </source>
</evidence>
<feature type="domain" description="Riboflavin kinase" evidence="18">
    <location>
        <begin position="99"/>
        <end position="224"/>
    </location>
</feature>
<dbReference type="GO" id="GO:0003919">
    <property type="term" value="F:FMN adenylyltransferase activity"/>
    <property type="evidence" value="ECO:0007669"/>
    <property type="project" value="UniProtKB-EC"/>
</dbReference>
<dbReference type="InterPro" id="IPR015864">
    <property type="entry name" value="FAD_synthase"/>
</dbReference>
<comment type="caution">
    <text evidence="19">The sequence shown here is derived from an EMBL/GenBank/DDBJ whole genome shotgun (WGS) entry which is preliminary data.</text>
</comment>
<dbReference type="InterPro" id="IPR015865">
    <property type="entry name" value="Riboflavin_kinase_bac/euk"/>
</dbReference>
<comment type="catalytic activity">
    <reaction evidence="16">
        <text>riboflavin + ATP = FMN + ADP + H(+)</text>
        <dbReference type="Rhea" id="RHEA:14357"/>
        <dbReference type="ChEBI" id="CHEBI:15378"/>
        <dbReference type="ChEBI" id="CHEBI:30616"/>
        <dbReference type="ChEBI" id="CHEBI:57986"/>
        <dbReference type="ChEBI" id="CHEBI:58210"/>
        <dbReference type="ChEBI" id="CHEBI:456216"/>
        <dbReference type="EC" id="2.7.1.26"/>
    </reaction>
</comment>
<keyword evidence="11" id="KW-0547">Nucleotide-binding</keyword>
<evidence type="ECO:0000313" key="20">
    <source>
        <dbReference type="Proteomes" id="UP000018559"/>
    </source>
</evidence>
<dbReference type="PANTHER" id="PTHR22749">
    <property type="entry name" value="RIBOFLAVIN KINASE/FMN ADENYLYLTRANSFERASE"/>
    <property type="match status" value="1"/>
</dbReference>
<evidence type="ECO:0000256" key="3">
    <source>
        <dbReference type="ARBA" id="ARBA00010214"/>
    </source>
</evidence>
<dbReference type="GO" id="GO:0008531">
    <property type="term" value="F:riboflavin kinase activity"/>
    <property type="evidence" value="ECO:0007669"/>
    <property type="project" value="UniProtKB-EC"/>
</dbReference>
<keyword evidence="15" id="KW-0511">Multifunctional enzyme</keyword>
<reference evidence="19 20" key="1">
    <citation type="journal article" date="2014" name="Genome Announc.">
        <title>The Genome of the Predominant Equine Lactobacillus Species, Lactobacillus equi, Is Reflective of Its Lifestyle Adaptations to an Herbivorous Host.</title>
        <authorList>
            <person name="O'Donnell M.M."/>
            <person name="Harris H.M."/>
            <person name="O'Toole P.W."/>
            <person name="Ross R.P."/>
        </authorList>
    </citation>
    <scope>NUCLEOTIDE SEQUENCE [LARGE SCALE GENOMIC DNA]</scope>
    <source>
        <strain evidence="19 20">DPC 6820</strain>
    </source>
</reference>
<evidence type="ECO:0000256" key="8">
    <source>
        <dbReference type="ARBA" id="ARBA00022643"/>
    </source>
</evidence>
<dbReference type="Pfam" id="PF06574">
    <property type="entry name" value="FAD_syn"/>
    <property type="match status" value="1"/>
</dbReference>
<proteinExistence type="inferred from homology"/>
<evidence type="ECO:0000256" key="1">
    <source>
        <dbReference type="ARBA" id="ARBA00004726"/>
    </source>
</evidence>
<keyword evidence="13" id="KW-0274">FAD</keyword>
<dbReference type="Proteomes" id="UP000018559">
    <property type="component" value="Unassembled WGS sequence"/>
</dbReference>
<protein>
    <recommendedName>
        <fullName evidence="6">Bifunctional riboflavin kinase/FMN adenylyltransferase</fullName>
        <ecNumber evidence="4">2.7.1.26</ecNumber>
        <ecNumber evidence="5">2.7.7.2</ecNumber>
    </recommendedName>
</protein>
<evidence type="ECO:0000256" key="13">
    <source>
        <dbReference type="ARBA" id="ARBA00022827"/>
    </source>
</evidence>
<keyword evidence="9 19" id="KW-0808">Transferase</keyword>
<dbReference type="GO" id="GO:0009231">
    <property type="term" value="P:riboflavin biosynthetic process"/>
    <property type="evidence" value="ECO:0007669"/>
    <property type="project" value="InterPro"/>
</dbReference>
<dbReference type="Gene3D" id="3.40.50.620">
    <property type="entry name" value="HUPs"/>
    <property type="match status" value="1"/>
</dbReference>
<dbReference type="InterPro" id="IPR023468">
    <property type="entry name" value="Riboflavin_kinase"/>
</dbReference>
<evidence type="ECO:0000256" key="4">
    <source>
        <dbReference type="ARBA" id="ARBA00012105"/>
    </source>
</evidence>
<dbReference type="InterPro" id="IPR014729">
    <property type="entry name" value="Rossmann-like_a/b/a_fold"/>
</dbReference>
<dbReference type="UniPathway" id="UPA00277">
    <property type="reaction ID" value="UER00407"/>
</dbReference>
<comment type="pathway">
    <text evidence="2">Cofactor biosynthesis; FMN biosynthesis; FMN from riboflavin (ATP route): step 1/1.</text>
</comment>
<dbReference type="GO" id="GO:0009398">
    <property type="term" value="P:FMN biosynthetic process"/>
    <property type="evidence" value="ECO:0007669"/>
    <property type="project" value="UniProtKB-UniPathway"/>
</dbReference>
<dbReference type="AlphaFoldDB" id="V7HVS7"/>
<keyword evidence="14" id="KW-0067">ATP-binding</keyword>
<evidence type="ECO:0000256" key="5">
    <source>
        <dbReference type="ARBA" id="ARBA00012393"/>
    </source>
</evidence>
<name>V7HVS7_9LACO</name>
<dbReference type="InterPro" id="IPR002606">
    <property type="entry name" value="Riboflavin_kinase_bac"/>
</dbReference>
<keyword evidence="7" id="KW-0285">Flavoprotein</keyword>
<evidence type="ECO:0000259" key="18">
    <source>
        <dbReference type="SMART" id="SM00904"/>
    </source>
</evidence>
<dbReference type="Pfam" id="PF01687">
    <property type="entry name" value="Flavokinase"/>
    <property type="match status" value="1"/>
</dbReference>
<sequence>MGLDVVYIAEFNEAMQTLTPQAFVDQYLVGLKVVAVVAGEDYTYGPKQLANMTNLPQFAHGRFAIYQVAHLDENASRKISSTTIRQDLDQGKVEDANRLLGYIYRTYGPVVHGFARGRTLGYPTLNVQTSMDQRLPQEGVYAVKVKIDGKLYNGMASVGHNDTFGDDLALTVEVNVFDFAQDVYGQEVTIYWYSQTRGMIKFNGIDELQNQLDTDRQEIKAYFARLDEKMS</sequence>
<dbReference type="SUPFAM" id="SSF52374">
    <property type="entry name" value="Nucleotidylyl transferase"/>
    <property type="match status" value="1"/>
</dbReference>
<evidence type="ECO:0000256" key="7">
    <source>
        <dbReference type="ARBA" id="ARBA00022630"/>
    </source>
</evidence>
<evidence type="ECO:0000256" key="12">
    <source>
        <dbReference type="ARBA" id="ARBA00022777"/>
    </source>
</evidence>
<dbReference type="UniPathway" id="UPA00276">
    <property type="reaction ID" value="UER00406"/>
</dbReference>